<dbReference type="InterPro" id="IPR014917">
    <property type="entry name" value="DUF1800"/>
</dbReference>
<evidence type="ECO:0000313" key="1">
    <source>
        <dbReference type="EMBL" id="SVB56854.1"/>
    </source>
</evidence>
<feature type="non-terminal residue" evidence="1">
    <location>
        <position position="132"/>
    </location>
</feature>
<evidence type="ECO:0008006" key="2">
    <source>
        <dbReference type="Google" id="ProtNLM"/>
    </source>
</evidence>
<sequence>MATSDIRLIAHLMKRAGFGADKAELERRTKVGYEETVAELVDPNHFNIPSFDPDTLYRHHPAMENPGGNPLNGQAEWMYRLINTPRPLEEKMALFWHHVFATGNAKVDHCAVVMKQVDLFRTHGLGSYKDLL</sequence>
<accession>A0A382F3B9</accession>
<reference evidence="1" key="1">
    <citation type="submission" date="2018-05" db="EMBL/GenBank/DDBJ databases">
        <authorList>
            <person name="Lanie J.A."/>
            <person name="Ng W.-L."/>
            <person name="Kazmierczak K.M."/>
            <person name="Andrzejewski T.M."/>
            <person name="Davidsen T.M."/>
            <person name="Wayne K.J."/>
            <person name="Tettelin H."/>
            <person name="Glass J.I."/>
            <person name="Rusch D."/>
            <person name="Podicherti R."/>
            <person name="Tsui H.-C.T."/>
            <person name="Winkler M.E."/>
        </authorList>
    </citation>
    <scope>NUCLEOTIDE SEQUENCE</scope>
</reference>
<dbReference type="Pfam" id="PF08811">
    <property type="entry name" value="DUF1800"/>
    <property type="match status" value="1"/>
</dbReference>
<dbReference type="AlphaFoldDB" id="A0A382F3B9"/>
<dbReference type="EMBL" id="UINC01047504">
    <property type="protein sequence ID" value="SVB56854.1"/>
    <property type="molecule type" value="Genomic_DNA"/>
</dbReference>
<organism evidence="1">
    <name type="scientific">marine metagenome</name>
    <dbReference type="NCBI Taxonomy" id="408172"/>
    <lineage>
        <taxon>unclassified sequences</taxon>
        <taxon>metagenomes</taxon>
        <taxon>ecological metagenomes</taxon>
    </lineage>
</organism>
<proteinExistence type="predicted"/>
<gene>
    <name evidence="1" type="ORF">METZ01_LOCUS209708</name>
</gene>
<name>A0A382F3B9_9ZZZZ</name>
<protein>
    <recommendedName>
        <fullName evidence="2">DUF1800 domain-containing protein</fullName>
    </recommendedName>
</protein>